<comment type="caution">
    <text evidence="1">The sequence shown here is derived from an EMBL/GenBank/DDBJ whole genome shotgun (WGS) entry which is preliminary data.</text>
</comment>
<evidence type="ECO:0000313" key="2">
    <source>
        <dbReference type="Proteomes" id="UP001320706"/>
    </source>
</evidence>
<dbReference type="EMBL" id="JAMKPW020000004">
    <property type="protein sequence ID" value="KAK8219233.1"/>
    <property type="molecule type" value="Genomic_DNA"/>
</dbReference>
<dbReference type="Proteomes" id="UP001320706">
    <property type="component" value="Unassembled WGS sequence"/>
</dbReference>
<proteinExistence type="predicted"/>
<organism evidence="1 2">
    <name type="scientific">Zalaria obscura</name>
    <dbReference type="NCBI Taxonomy" id="2024903"/>
    <lineage>
        <taxon>Eukaryota</taxon>
        <taxon>Fungi</taxon>
        <taxon>Dikarya</taxon>
        <taxon>Ascomycota</taxon>
        <taxon>Pezizomycotina</taxon>
        <taxon>Dothideomycetes</taxon>
        <taxon>Dothideomycetidae</taxon>
        <taxon>Dothideales</taxon>
        <taxon>Zalariaceae</taxon>
        <taxon>Zalaria</taxon>
    </lineage>
</organism>
<evidence type="ECO:0000313" key="1">
    <source>
        <dbReference type="EMBL" id="KAK8219233.1"/>
    </source>
</evidence>
<accession>A0ACC3SL87</accession>
<gene>
    <name evidence="1" type="ORF">M8818_000965</name>
</gene>
<keyword evidence="2" id="KW-1185">Reference proteome</keyword>
<sequence>MGVLGPSVRGRHPIHEYGQFNKGWSILSPASHPGWCLSCVQMQPRGVICRRLGPIPRGVAQKADAERSLSPDLEGDRAVMHFMIGYSVIVPKNSCVQAIVSNFK</sequence>
<reference evidence="1" key="1">
    <citation type="submission" date="2024-02" db="EMBL/GenBank/DDBJ databases">
        <title>Metagenome Assembled Genome of Zalaria obscura JY119.</title>
        <authorList>
            <person name="Vighnesh L."/>
            <person name="Jagadeeshwari U."/>
            <person name="Venkata Ramana C."/>
            <person name="Sasikala C."/>
        </authorList>
    </citation>
    <scope>NUCLEOTIDE SEQUENCE</scope>
    <source>
        <strain evidence="1">JY119</strain>
    </source>
</reference>
<name>A0ACC3SL87_9PEZI</name>
<protein>
    <submittedName>
        <fullName evidence="1">Uncharacterized protein</fullName>
    </submittedName>
</protein>